<keyword evidence="3 6" id="KW-1133">Transmembrane helix</keyword>
<feature type="transmembrane region" description="Helical" evidence="6">
    <location>
        <begin position="151"/>
        <end position="170"/>
    </location>
</feature>
<evidence type="ECO:0000256" key="2">
    <source>
        <dbReference type="ARBA" id="ARBA00022692"/>
    </source>
</evidence>
<evidence type="ECO:0000256" key="1">
    <source>
        <dbReference type="ARBA" id="ARBA00004141"/>
    </source>
</evidence>
<dbReference type="GO" id="GO:0046872">
    <property type="term" value="F:metal ion binding"/>
    <property type="evidence" value="ECO:0007669"/>
    <property type="project" value="UniProtKB-KW"/>
</dbReference>
<organism evidence="7 8">
    <name type="scientific">Microvirga aerilata</name>
    <dbReference type="NCBI Taxonomy" id="670292"/>
    <lineage>
        <taxon>Bacteria</taxon>
        <taxon>Pseudomonadati</taxon>
        <taxon>Pseudomonadota</taxon>
        <taxon>Alphaproteobacteria</taxon>
        <taxon>Hyphomicrobiales</taxon>
        <taxon>Methylobacteriaceae</taxon>
        <taxon>Microvirga</taxon>
    </lineage>
</organism>
<gene>
    <name evidence="7" type="ORF">JKG68_24355</name>
</gene>
<feature type="transmembrane region" description="Helical" evidence="6">
    <location>
        <begin position="30"/>
        <end position="50"/>
    </location>
</feature>
<feature type="transmembrane region" description="Helical" evidence="6">
    <location>
        <begin position="207"/>
        <end position="227"/>
    </location>
</feature>
<dbReference type="GO" id="GO:0016020">
    <property type="term" value="C:membrane"/>
    <property type="evidence" value="ECO:0007669"/>
    <property type="project" value="UniProtKB-SubCell"/>
</dbReference>
<dbReference type="AlphaFoldDB" id="A0A937D1I9"/>
<evidence type="ECO:0000256" key="5">
    <source>
        <dbReference type="PIRSR" id="PIRSR604254-1"/>
    </source>
</evidence>
<feature type="transmembrane region" description="Helical" evidence="6">
    <location>
        <begin position="62"/>
        <end position="82"/>
    </location>
</feature>
<protein>
    <submittedName>
        <fullName evidence="7">Hemolysin III family protein</fullName>
    </submittedName>
</protein>
<accession>A0A937D1I9</accession>
<comment type="caution">
    <text evidence="7">The sequence shown here is derived from an EMBL/GenBank/DDBJ whole genome shotgun (WGS) entry which is preliminary data.</text>
</comment>
<feature type="binding site" evidence="5">
    <location>
        <position position="206"/>
    </location>
    <ligand>
        <name>Zn(2+)</name>
        <dbReference type="ChEBI" id="CHEBI:29105"/>
    </ligand>
</feature>
<dbReference type="Pfam" id="PF03006">
    <property type="entry name" value="HlyIII"/>
    <property type="match status" value="1"/>
</dbReference>
<evidence type="ECO:0000256" key="3">
    <source>
        <dbReference type="ARBA" id="ARBA00022989"/>
    </source>
</evidence>
<keyword evidence="8" id="KW-1185">Reference proteome</keyword>
<keyword evidence="5" id="KW-0862">Zinc</keyword>
<sequence>MRWDSAANPSAEVTNVRWDYDKAEIIADGIVHAIGVVLGTVSIIVLIALAAPVVGAWELTSILVYGMGLLTVLTVSALYNLWPASPVKWMLRRFDHSAIFLLIAGTYTPFITQMKASAEAAVLLAGVWLTSAVGIALKLRFPGRFDRLSVVLYLLLSWSGVMAYESVFGALPASTIWLLATGGVLYTAGVVFHLWESLRFQNAIWHGFVLVAAACHYGAVLDCLVLARA</sequence>
<feature type="transmembrane region" description="Helical" evidence="6">
    <location>
        <begin position="94"/>
        <end position="114"/>
    </location>
</feature>
<dbReference type="PANTHER" id="PTHR20855">
    <property type="entry name" value="ADIPOR/PROGESTIN RECEPTOR-RELATED"/>
    <property type="match status" value="1"/>
</dbReference>
<evidence type="ECO:0000313" key="7">
    <source>
        <dbReference type="EMBL" id="MBL0407071.1"/>
    </source>
</evidence>
<feature type="transmembrane region" description="Helical" evidence="6">
    <location>
        <begin position="120"/>
        <end position="139"/>
    </location>
</feature>
<dbReference type="InterPro" id="IPR004254">
    <property type="entry name" value="AdipoR/HlyIII-related"/>
</dbReference>
<reference evidence="7" key="1">
    <citation type="submission" date="2021-01" db="EMBL/GenBank/DDBJ databases">
        <title>Microvirga sp.</title>
        <authorList>
            <person name="Kim M.K."/>
        </authorList>
    </citation>
    <scope>NUCLEOTIDE SEQUENCE</scope>
    <source>
        <strain evidence="7">5420S-16</strain>
    </source>
</reference>
<keyword evidence="5" id="KW-0479">Metal-binding</keyword>
<comment type="subcellular location">
    <subcellularLocation>
        <location evidence="1">Membrane</location>
        <topology evidence="1">Multi-pass membrane protein</topology>
    </subcellularLocation>
</comment>
<evidence type="ECO:0000256" key="6">
    <source>
        <dbReference type="SAM" id="Phobius"/>
    </source>
</evidence>
<proteinExistence type="predicted"/>
<dbReference type="EMBL" id="JAEQMY010000062">
    <property type="protein sequence ID" value="MBL0407071.1"/>
    <property type="molecule type" value="Genomic_DNA"/>
</dbReference>
<feature type="transmembrane region" description="Helical" evidence="6">
    <location>
        <begin position="176"/>
        <end position="195"/>
    </location>
</feature>
<name>A0A937D1I9_9HYPH</name>
<keyword evidence="2 6" id="KW-0812">Transmembrane</keyword>
<evidence type="ECO:0000313" key="8">
    <source>
        <dbReference type="Proteomes" id="UP000605848"/>
    </source>
</evidence>
<keyword evidence="4 6" id="KW-0472">Membrane</keyword>
<dbReference type="PANTHER" id="PTHR20855:SF3">
    <property type="entry name" value="LD03007P"/>
    <property type="match status" value="1"/>
</dbReference>
<dbReference type="Proteomes" id="UP000605848">
    <property type="component" value="Unassembled WGS sequence"/>
</dbReference>
<evidence type="ECO:0000256" key="4">
    <source>
        <dbReference type="ARBA" id="ARBA00023136"/>
    </source>
</evidence>